<sequence length="77" mass="8620">KQRVAIFSTAFIKYVAAKDRAKSYLELAVAQGRLHCSFSAMQSSTLLAHFQNVLTEVTFTVSVRKLHTLVLLSFRSS</sequence>
<protein>
    <submittedName>
        <fullName evidence="1">Uncharacterized protein</fullName>
    </submittedName>
</protein>
<dbReference type="EMBL" id="HACG01022678">
    <property type="protein sequence ID" value="CEK69543.1"/>
    <property type="molecule type" value="Transcribed_RNA"/>
</dbReference>
<feature type="non-terminal residue" evidence="1">
    <location>
        <position position="1"/>
    </location>
</feature>
<name>A0A0B6ZM22_9EUPU</name>
<proteinExistence type="predicted"/>
<reference evidence="1" key="1">
    <citation type="submission" date="2014-12" db="EMBL/GenBank/DDBJ databases">
        <title>Insight into the proteome of Arion vulgaris.</title>
        <authorList>
            <person name="Aradska J."/>
            <person name="Bulat T."/>
            <person name="Smidak R."/>
            <person name="Sarate P."/>
            <person name="Gangsoo J."/>
            <person name="Sialana F."/>
            <person name="Bilban M."/>
            <person name="Lubec G."/>
        </authorList>
    </citation>
    <scope>NUCLEOTIDE SEQUENCE</scope>
    <source>
        <tissue evidence="1">Skin</tissue>
    </source>
</reference>
<gene>
    <name evidence="1" type="primary">ORF70616</name>
</gene>
<organism evidence="1">
    <name type="scientific">Arion vulgaris</name>
    <dbReference type="NCBI Taxonomy" id="1028688"/>
    <lineage>
        <taxon>Eukaryota</taxon>
        <taxon>Metazoa</taxon>
        <taxon>Spiralia</taxon>
        <taxon>Lophotrochozoa</taxon>
        <taxon>Mollusca</taxon>
        <taxon>Gastropoda</taxon>
        <taxon>Heterobranchia</taxon>
        <taxon>Euthyneura</taxon>
        <taxon>Panpulmonata</taxon>
        <taxon>Eupulmonata</taxon>
        <taxon>Stylommatophora</taxon>
        <taxon>Helicina</taxon>
        <taxon>Arionoidea</taxon>
        <taxon>Arionidae</taxon>
        <taxon>Arion</taxon>
    </lineage>
</organism>
<accession>A0A0B6ZM22</accession>
<evidence type="ECO:0000313" key="1">
    <source>
        <dbReference type="EMBL" id="CEK69543.1"/>
    </source>
</evidence>
<dbReference type="AlphaFoldDB" id="A0A0B6ZM22"/>